<dbReference type="EMBL" id="MN612755">
    <property type="protein sequence ID" value="QJQ13955.1"/>
    <property type="molecule type" value="Genomic_RNA"/>
</dbReference>
<sequence length="290" mass="31734">MSSISQGSSSTTSSSMATRATAKSSKIFDAPKGEDGKSVARALNRDRVYKMDAFEKIFHQTTLKSCVHDELVVENGVVDQDIDLVDEKTIDGLNEETQPYIHLGCVAIAVIPHGRAMKGTVQIKVEDQRFKEGHGTICSFKCDLKDALSAYASFPGYFVSTTDVKNGYALNLKVRAEGMCMVEGVHPLSIQMHCIMKVCDANFEHRYALAKLKPGAYQELLNSQQVPGFELPYRKQMSNAPTGIKDTLVMPNVYDAIRKLHPNHVGGYIKDGQPEEGDRGTGADRSGPGT</sequence>
<reference evidence="2" key="1">
    <citation type="journal article" date="2021" name="Plant Dis.">
        <title>Occurrence and Distribution of Actinidia Viruses in Shaanxi Province of China.</title>
        <authorList>
            <person name="Zhao L."/>
            <person name="Cao M."/>
            <person name="Huang Q."/>
            <person name="Wang Y."/>
            <person name="Sun J."/>
            <person name="Zhang Y."/>
            <person name="Hou C."/>
            <person name="Wu Y."/>
        </authorList>
    </citation>
    <scope>NUCLEOTIDE SEQUENCE</scope>
    <source>
        <strain evidence="2">AcVB2</strain>
    </source>
</reference>
<protein>
    <submittedName>
        <fullName evidence="2">Movement protein</fullName>
    </submittedName>
</protein>
<name>A0A858X6U8_9VIRU</name>
<proteinExistence type="predicted"/>
<feature type="compositionally biased region" description="Low complexity" evidence="1">
    <location>
        <begin position="1"/>
        <end position="25"/>
    </location>
</feature>
<dbReference type="InterPro" id="IPR028919">
    <property type="entry name" value="Viral_movement"/>
</dbReference>
<organism evidence="2">
    <name type="scientific">Vitivirus betactinidiae</name>
    <dbReference type="NCBI Taxonomy" id="1112770"/>
    <lineage>
        <taxon>Viruses</taxon>
        <taxon>Riboviria</taxon>
        <taxon>Orthornavirae</taxon>
        <taxon>Kitrinoviricota</taxon>
        <taxon>Alsuviricetes</taxon>
        <taxon>Tymovirales</taxon>
        <taxon>Betaflexiviridae</taxon>
        <taxon>Trivirinae</taxon>
        <taxon>Vitivirus</taxon>
    </lineage>
</organism>
<evidence type="ECO:0000256" key="1">
    <source>
        <dbReference type="SAM" id="MobiDB-lite"/>
    </source>
</evidence>
<accession>A0A858X6U8</accession>
<evidence type="ECO:0000313" key="2">
    <source>
        <dbReference type="EMBL" id="QJQ13955.1"/>
    </source>
</evidence>
<feature type="region of interest" description="Disordered" evidence="1">
    <location>
        <begin position="1"/>
        <end position="34"/>
    </location>
</feature>
<gene>
    <name evidence="2" type="primary">MP</name>
</gene>
<feature type="region of interest" description="Disordered" evidence="1">
    <location>
        <begin position="265"/>
        <end position="290"/>
    </location>
</feature>
<feature type="compositionally biased region" description="Basic and acidic residues" evidence="1">
    <location>
        <begin position="272"/>
        <end position="282"/>
    </location>
</feature>
<dbReference type="Pfam" id="PF01107">
    <property type="entry name" value="MP"/>
    <property type="match status" value="1"/>
</dbReference>